<dbReference type="EMBL" id="BGZK01001003">
    <property type="protein sequence ID" value="GBP68192.1"/>
    <property type="molecule type" value="Genomic_DNA"/>
</dbReference>
<evidence type="ECO:0000313" key="3">
    <source>
        <dbReference type="Proteomes" id="UP000299102"/>
    </source>
</evidence>
<dbReference type="InterPro" id="IPR005135">
    <property type="entry name" value="Endo/exonuclease/phosphatase"/>
</dbReference>
<sequence length="162" mass="17680">MDSTDKGRVLLAAGATDTNCTHMADGLLTGTNTDRASLRFVNPTCSDDVDVEENQTLIDENVAAAVIKAGNCRIGVVSVYLEGDQSAPYLDRIKWVCSKLGTNKVILGGDVNAWSVWWGSDAMTRECGLCDFFDMEGFTYSTREYPDVRSIQGTVYSKVRST</sequence>
<evidence type="ECO:0000259" key="1">
    <source>
        <dbReference type="Pfam" id="PF14529"/>
    </source>
</evidence>
<dbReference type="SUPFAM" id="SSF56219">
    <property type="entry name" value="DNase I-like"/>
    <property type="match status" value="1"/>
</dbReference>
<dbReference type="GO" id="GO:0003824">
    <property type="term" value="F:catalytic activity"/>
    <property type="evidence" value="ECO:0007669"/>
    <property type="project" value="InterPro"/>
</dbReference>
<organism evidence="2 3">
    <name type="scientific">Eumeta variegata</name>
    <name type="common">Bagworm moth</name>
    <name type="synonym">Eumeta japonica</name>
    <dbReference type="NCBI Taxonomy" id="151549"/>
    <lineage>
        <taxon>Eukaryota</taxon>
        <taxon>Metazoa</taxon>
        <taxon>Ecdysozoa</taxon>
        <taxon>Arthropoda</taxon>
        <taxon>Hexapoda</taxon>
        <taxon>Insecta</taxon>
        <taxon>Pterygota</taxon>
        <taxon>Neoptera</taxon>
        <taxon>Endopterygota</taxon>
        <taxon>Lepidoptera</taxon>
        <taxon>Glossata</taxon>
        <taxon>Ditrysia</taxon>
        <taxon>Tineoidea</taxon>
        <taxon>Psychidae</taxon>
        <taxon>Oiketicinae</taxon>
        <taxon>Eumeta</taxon>
    </lineage>
</organism>
<dbReference type="InterPro" id="IPR036691">
    <property type="entry name" value="Endo/exonu/phosph_ase_sf"/>
</dbReference>
<gene>
    <name evidence="2" type="ORF">EVAR_23343_1</name>
</gene>
<dbReference type="Pfam" id="PF14529">
    <property type="entry name" value="Exo_endo_phos_2"/>
    <property type="match status" value="1"/>
</dbReference>
<dbReference type="AlphaFoldDB" id="A0A4C1Y053"/>
<comment type="caution">
    <text evidence="2">The sequence shown here is derived from an EMBL/GenBank/DDBJ whole genome shotgun (WGS) entry which is preliminary data.</text>
</comment>
<dbReference type="Proteomes" id="UP000299102">
    <property type="component" value="Unassembled WGS sequence"/>
</dbReference>
<evidence type="ECO:0000313" key="2">
    <source>
        <dbReference type="EMBL" id="GBP68192.1"/>
    </source>
</evidence>
<accession>A0A4C1Y053</accession>
<protein>
    <recommendedName>
        <fullName evidence="1">Endonuclease/exonuclease/phosphatase domain-containing protein</fullName>
    </recommendedName>
</protein>
<dbReference type="OrthoDB" id="411871at2759"/>
<feature type="domain" description="Endonuclease/exonuclease/phosphatase" evidence="1">
    <location>
        <begin position="76"/>
        <end position="139"/>
    </location>
</feature>
<reference evidence="2 3" key="1">
    <citation type="journal article" date="2019" name="Commun. Biol.">
        <title>The bagworm genome reveals a unique fibroin gene that provides high tensile strength.</title>
        <authorList>
            <person name="Kono N."/>
            <person name="Nakamura H."/>
            <person name="Ohtoshi R."/>
            <person name="Tomita M."/>
            <person name="Numata K."/>
            <person name="Arakawa K."/>
        </authorList>
    </citation>
    <scope>NUCLEOTIDE SEQUENCE [LARGE SCALE GENOMIC DNA]</scope>
</reference>
<dbReference type="Gene3D" id="3.60.10.10">
    <property type="entry name" value="Endonuclease/exonuclease/phosphatase"/>
    <property type="match status" value="1"/>
</dbReference>
<keyword evidence="3" id="KW-1185">Reference proteome</keyword>
<name>A0A4C1Y053_EUMVA</name>
<proteinExistence type="predicted"/>